<dbReference type="EMBL" id="CABIJS010000719">
    <property type="protein sequence ID" value="VUZ57744.1"/>
    <property type="molecule type" value="Genomic_DNA"/>
</dbReference>
<dbReference type="PANTHER" id="PTHR20886">
    <property type="entry name" value="VANG-LIKE PROTEIN"/>
    <property type="match status" value="1"/>
</dbReference>
<evidence type="ECO:0000256" key="6">
    <source>
        <dbReference type="ARBA" id="ARBA00025718"/>
    </source>
</evidence>
<accession>A0A564ZG61</accession>
<organism evidence="7 8">
    <name type="scientific">Hymenolepis diminuta</name>
    <name type="common">Rat tapeworm</name>
    <dbReference type="NCBI Taxonomy" id="6216"/>
    <lineage>
        <taxon>Eukaryota</taxon>
        <taxon>Metazoa</taxon>
        <taxon>Spiralia</taxon>
        <taxon>Lophotrochozoa</taxon>
        <taxon>Platyhelminthes</taxon>
        <taxon>Cestoda</taxon>
        <taxon>Eucestoda</taxon>
        <taxon>Cyclophyllidea</taxon>
        <taxon>Hymenolepididae</taxon>
        <taxon>Hymenolepis</taxon>
    </lineage>
</organism>
<keyword evidence="4" id="KW-1133">Transmembrane helix</keyword>
<evidence type="ECO:0000256" key="3">
    <source>
        <dbReference type="ARBA" id="ARBA00022692"/>
    </source>
</evidence>
<reference evidence="7 8" key="1">
    <citation type="submission" date="2019-07" db="EMBL/GenBank/DDBJ databases">
        <authorList>
            <person name="Jastrzebski P J."/>
            <person name="Paukszto L."/>
            <person name="Jastrzebski P J."/>
        </authorList>
    </citation>
    <scope>NUCLEOTIDE SEQUENCE [LARGE SCALE GENOMIC DNA]</scope>
    <source>
        <strain evidence="7 8">WMS-il1</strain>
    </source>
</reference>
<evidence type="ECO:0000256" key="4">
    <source>
        <dbReference type="ARBA" id="ARBA00022989"/>
    </source>
</evidence>
<evidence type="ECO:0000256" key="5">
    <source>
        <dbReference type="ARBA" id="ARBA00023136"/>
    </source>
</evidence>
<evidence type="ECO:0000313" key="8">
    <source>
        <dbReference type="Proteomes" id="UP000321570"/>
    </source>
</evidence>
<evidence type="ECO:0000313" key="7">
    <source>
        <dbReference type="EMBL" id="VUZ57744.1"/>
    </source>
</evidence>
<dbReference type="Proteomes" id="UP000321570">
    <property type="component" value="Unassembled WGS sequence"/>
</dbReference>
<dbReference type="GO" id="GO:0005886">
    <property type="term" value="C:plasma membrane"/>
    <property type="evidence" value="ECO:0007669"/>
    <property type="project" value="UniProtKB-SubCell"/>
</dbReference>
<sequence>ESAKAYARRASVRLRQKLASFSCLTQEEQEYQMKRCSSAGGGSSFKFYSLDGPEACSTAAESMTTLKGGAQSDGGASESGRNVNTLCADRYRSEAEFERVLRKRRMRLLIATEKAFAGVEALSPEEIRVPGCNGVVAPRQAAQFLFPKITVPLQKYLRLTRLQHLHPPDAILSRLAICLAHSASPEAFLSVFRSEEPSATIYASFIAPRRVPEVQNTTTVWCCGSQSMNSIQLTQSWHLHILDAEDSSHSRGGGQTSPAMLLLKPGTRFHLSRAGVTLFCHIQLEPLLSLKRAKRVLRIGGDEHLVTV</sequence>
<dbReference type="InterPro" id="IPR009539">
    <property type="entry name" value="VANGL"/>
</dbReference>
<keyword evidence="3" id="KW-0812">Transmembrane</keyword>
<name>A0A564ZG61_HYMDI</name>
<proteinExistence type="inferred from homology"/>
<keyword evidence="8" id="KW-1185">Reference proteome</keyword>
<feature type="non-terminal residue" evidence="7">
    <location>
        <position position="1"/>
    </location>
</feature>
<keyword evidence="2" id="KW-1003">Cell membrane</keyword>
<gene>
    <name evidence="7" type="ORF">WMSIL1_LOCUS14973</name>
</gene>
<keyword evidence="5" id="KW-0472">Membrane</keyword>
<evidence type="ECO:0000256" key="2">
    <source>
        <dbReference type="ARBA" id="ARBA00022475"/>
    </source>
</evidence>
<comment type="similarity">
    <text evidence="6">Belongs to the Vang family.</text>
</comment>
<dbReference type="AlphaFoldDB" id="A0A564ZG61"/>
<evidence type="ECO:0000256" key="1">
    <source>
        <dbReference type="ARBA" id="ARBA00004651"/>
    </source>
</evidence>
<protein>
    <submittedName>
        <fullName evidence="7">Uncharacterized protein</fullName>
    </submittedName>
</protein>
<comment type="subcellular location">
    <subcellularLocation>
        <location evidence="1">Cell membrane</location>
        <topology evidence="1">Multi-pass membrane protein</topology>
    </subcellularLocation>
</comment>
<dbReference type="Pfam" id="PF06638">
    <property type="entry name" value="Strabismus"/>
    <property type="match status" value="1"/>
</dbReference>